<gene>
    <name evidence="1" type="ORF">SAMN05444366_3997</name>
</gene>
<accession>A0A1M7L7Y7</accession>
<proteinExistence type="predicted"/>
<dbReference type="InterPro" id="IPR008969">
    <property type="entry name" value="CarboxyPept-like_regulatory"/>
</dbReference>
<evidence type="ECO:0008006" key="3">
    <source>
        <dbReference type="Google" id="ProtNLM"/>
    </source>
</evidence>
<protein>
    <recommendedName>
        <fullName evidence="3">CarboxypepD_reg-like domain-containing protein</fullName>
    </recommendedName>
</protein>
<evidence type="ECO:0000313" key="1">
    <source>
        <dbReference type="EMBL" id="SHM74282.1"/>
    </source>
</evidence>
<evidence type="ECO:0000313" key="2">
    <source>
        <dbReference type="Proteomes" id="UP000184121"/>
    </source>
</evidence>
<dbReference type="OrthoDB" id="822112at2"/>
<keyword evidence="2" id="KW-1185">Reference proteome</keyword>
<name>A0A1M7L7Y7_9FLAO</name>
<organism evidence="1 2">
    <name type="scientific">Flavobacterium saccharophilum</name>
    <dbReference type="NCBI Taxonomy" id="29534"/>
    <lineage>
        <taxon>Bacteria</taxon>
        <taxon>Pseudomonadati</taxon>
        <taxon>Bacteroidota</taxon>
        <taxon>Flavobacteriia</taxon>
        <taxon>Flavobacteriales</taxon>
        <taxon>Flavobacteriaceae</taxon>
        <taxon>Flavobacterium</taxon>
    </lineage>
</organism>
<dbReference type="RefSeq" id="WP_072975188.1">
    <property type="nucleotide sequence ID" value="NZ_FRBY01000006.1"/>
</dbReference>
<dbReference type="Proteomes" id="UP000184121">
    <property type="component" value="Unassembled WGS sequence"/>
</dbReference>
<dbReference type="SUPFAM" id="SSF49464">
    <property type="entry name" value="Carboxypeptidase regulatory domain-like"/>
    <property type="match status" value="1"/>
</dbReference>
<dbReference type="STRING" id="29534.SAMN05444366_3997"/>
<sequence>MKKIISLLFCHLAILSFGQEAVTKSKLIRGFVFDNSEYASIPLPVVEVPIEIIGTERKTKTDDDGKFEIEATEGDVLIIQGDFLKTQKVLITDKNCYEINLGTVTGTYMISFQSKKSARQSSRFYRKLVKKLLEKIESGFYDCRD</sequence>
<dbReference type="AlphaFoldDB" id="A0A1M7L7Y7"/>
<dbReference type="EMBL" id="FRBY01000006">
    <property type="protein sequence ID" value="SHM74282.1"/>
    <property type="molecule type" value="Genomic_DNA"/>
</dbReference>
<reference evidence="2" key="1">
    <citation type="submission" date="2016-11" db="EMBL/GenBank/DDBJ databases">
        <authorList>
            <person name="Varghese N."/>
            <person name="Submissions S."/>
        </authorList>
    </citation>
    <scope>NUCLEOTIDE SEQUENCE [LARGE SCALE GENOMIC DNA]</scope>
    <source>
        <strain evidence="2">DSM 1811</strain>
    </source>
</reference>